<reference evidence="2 3" key="1">
    <citation type="journal article" date="2020" name="Microb. Genom.">
        <title>Genetic diversity of clinical and environmental Mucorales isolates obtained from an investigation of mucormycosis cases among solid organ transplant recipients.</title>
        <authorList>
            <person name="Nguyen M.H."/>
            <person name="Kaul D."/>
            <person name="Muto C."/>
            <person name="Cheng S.J."/>
            <person name="Richter R.A."/>
            <person name="Bruno V.M."/>
            <person name="Liu G."/>
            <person name="Beyhan S."/>
            <person name="Sundermann A.J."/>
            <person name="Mounaud S."/>
            <person name="Pasculle A.W."/>
            <person name="Nierman W.C."/>
            <person name="Driscoll E."/>
            <person name="Cumbie R."/>
            <person name="Clancy C.J."/>
            <person name="Dupont C.L."/>
        </authorList>
    </citation>
    <scope>NUCLEOTIDE SEQUENCE [LARGE SCALE GENOMIC DNA]</scope>
    <source>
        <strain evidence="2 3">GL24</strain>
    </source>
</reference>
<keyword evidence="3" id="KW-1185">Reference proteome</keyword>
<evidence type="ECO:0000313" key="2">
    <source>
        <dbReference type="EMBL" id="KAG1532793.1"/>
    </source>
</evidence>
<evidence type="ECO:0000256" key="1">
    <source>
        <dbReference type="SAM" id="MobiDB-lite"/>
    </source>
</evidence>
<evidence type="ECO:0000313" key="3">
    <source>
        <dbReference type="Proteomes" id="UP000740926"/>
    </source>
</evidence>
<protein>
    <submittedName>
        <fullName evidence="2">Uncharacterized protein</fullName>
    </submittedName>
</protein>
<comment type="caution">
    <text evidence="2">The sequence shown here is derived from an EMBL/GenBank/DDBJ whole genome shotgun (WGS) entry which is preliminary data.</text>
</comment>
<dbReference type="AlphaFoldDB" id="A0A9P7C1Y4"/>
<feature type="region of interest" description="Disordered" evidence="1">
    <location>
        <begin position="130"/>
        <end position="153"/>
    </location>
</feature>
<gene>
    <name evidence="2" type="ORF">G6F50_016092</name>
</gene>
<dbReference type="Proteomes" id="UP000740926">
    <property type="component" value="Unassembled WGS sequence"/>
</dbReference>
<accession>A0A9P7C1Y4</accession>
<sequence length="153" mass="16423">MGARHRARALVIANNAEFVAVLGRPQVARIRDAIGALPRTLLPSDRTRGRIPAAHAVGLAILPRRRRIEPGISHRKGAVQRIATAGNHTDAVLHLVNAKGAAVHLRHQQVVLQVAIVNRQAVQATPVAAGLHERQPHPSLPAQIRDAMHRAGA</sequence>
<organism evidence="2 3">
    <name type="scientific">Rhizopus delemar</name>
    <dbReference type="NCBI Taxonomy" id="936053"/>
    <lineage>
        <taxon>Eukaryota</taxon>
        <taxon>Fungi</taxon>
        <taxon>Fungi incertae sedis</taxon>
        <taxon>Mucoromycota</taxon>
        <taxon>Mucoromycotina</taxon>
        <taxon>Mucoromycetes</taxon>
        <taxon>Mucorales</taxon>
        <taxon>Mucorineae</taxon>
        <taxon>Rhizopodaceae</taxon>
        <taxon>Rhizopus</taxon>
    </lineage>
</organism>
<dbReference type="EMBL" id="JAANIU010009656">
    <property type="protein sequence ID" value="KAG1532793.1"/>
    <property type="molecule type" value="Genomic_DNA"/>
</dbReference>
<name>A0A9P7C1Y4_9FUNG</name>
<proteinExistence type="predicted"/>